<dbReference type="Proteomes" id="UP000694864">
    <property type="component" value="Chromosome 16"/>
</dbReference>
<dbReference type="Pfam" id="PF10551">
    <property type="entry name" value="MULE"/>
    <property type="match status" value="1"/>
</dbReference>
<gene>
    <name evidence="4" type="primary">LOC104754099</name>
</gene>
<protein>
    <submittedName>
        <fullName evidence="4">Uncharacterized protein LOC104754099</fullName>
    </submittedName>
</protein>
<organism evidence="3 4">
    <name type="scientific">Camelina sativa</name>
    <name type="common">False flax</name>
    <name type="synonym">Myagrum sativum</name>
    <dbReference type="NCBI Taxonomy" id="90675"/>
    <lineage>
        <taxon>Eukaryota</taxon>
        <taxon>Viridiplantae</taxon>
        <taxon>Streptophyta</taxon>
        <taxon>Embryophyta</taxon>
        <taxon>Tracheophyta</taxon>
        <taxon>Spermatophyta</taxon>
        <taxon>Magnoliopsida</taxon>
        <taxon>eudicotyledons</taxon>
        <taxon>Gunneridae</taxon>
        <taxon>Pentapetalae</taxon>
        <taxon>rosids</taxon>
        <taxon>malvids</taxon>
        <taxon>Brassicales</taxon>
        <taxon>Brassicaceae</taxon>
        <taxon>Camelineae</taxon>
        <taxon>Camelina</taxon>
    </lineage>
</organism>
<reference evidence="4" key="2">
    <citation type="submission" date="2025-08" db="UniProtKB">
        <authorList>
            <consortium name="RefSeq"/>
        </authorList>
    </citation>
    <scope>IDENTIFICATION</scope>
    <source>
        <tissue evidence="4">Leaf</tissue>
    </source>
</reference>
<dbReference type="RefSeq" id="XP_010474558.1">
    <property type="nucleotide sequence ID" value="XM_010476256.2"/>
</dbReference>
<evidence type="ECO:0000256" key="1">
    <source>
        <dbReference type="SAM" id="MobiDB-lite"/>
    </source>
</evidence>
<evidence type="ECO:0000259" key="2">
    <source>
        <dbReference type="Pfam" id="PF10551"/>
    </source>
</evidence>
<name>A0ABM0WQ54_CAMSA</name>
<feature type="region of interest" description="Disordered" evidence="1">
    <location>
        <begin position="31"/>
        <end position="56"/>
    </location>
</feature>
<dbReference type="PANTHER" id="PTHR31973:SF187">
    <property type="entry name" value="MUTATOR TRANSPOSASE MUDRA PROTEIN"/>
    <property type="match status" value="1"/>
</dbReference>
<evidence type="ECO:0000313" key="3">
    <source>
        <dbReference type="Proteomes" id="UP000694864"/>
    </source>
</evidence>
<reference evidence="3" key="1">
    <citation type="journal article" date="2014" name="Nat. Commun.">
        <title>The emerging biofuel crop Camelina sativa retains a highly undifferentiated hexaploid genome structure.</title>
        <authorList>
            <person name="Kagale S."/>
            <person name="Koh C."/>
            <person name="Nixon J."/>
            <person name="Bollina V."/>
            <person name="Clarke W.E."/>
            <person name="Tuteja R."/>
            <person name="Spillane C."/>
            <person name="Robinson S.J."/>
            <person name="Links M.G."/>
            <person name="Clarke C."/>
            <person name="Higgins E.E."/>
            <person name="Huebert T."/>
            <person name="Sharpe A.G."/>
            <person name="Parkin I.A."/>
        </authorList>
    </citation>
    <scope>NUCLEOTIDE SEQUENCE [LARGE SCALE GENOMIC DNA]</scope>
    <source>
        <strain evidence="3">cv. DH55</strain>
    </source>
</reference>
<dbReference type="GeneID" id="104754099"/>
<evidence type="ECO:0000313" key="4">
    <source>
        <dbReference type="RefSeq" id="XP_010474558.1"/>
    </source>
</evidence>
<accession>A0ABM0WQ54</accession>
<dbReference type="PANTHER" id="PTHR31973">
    <property type="entry name" value="POLYPROTEIN, PUTATIVE-RELATED"/>
    <property type="match status" value="1"/>
</dbReference>
<feature type="compositionally biased region" description="Basic and acidic residues" evidence="1">
    <location>
        <begin position="31"/>
        <end position="42"/>
    </location>
</feature>
<proteinExistence type="predicted"/>
<feature type="domain" description="MULE transposase" evidence="2">
    <location>
        <begin position="270"/>
        <end position="364"/>
    </location>
</feature>
<dbReference type="InterPro" id="IPR018289">
    <property type="entry name" value="MULE_transposase_dom"/>
</dbReference>
<sequence length="529" mass="61566">MSLVERDPGGDYDEEGEDRDEFHIEQLVKDFSDEPPIRHDVYPESEDVDEDGPTRARTNMRRGNGELFYKQAFFNGVAFKEAVLDYVLKTGRNLKQYRYDKSKIGYKCVGVNDEDGFKCEWKVYASILSNDRVWKINKFVDKHSCIPNGECEMLTVPHIARLFVDKIRDDPEYFMPRKIEEIVMRDWKISITRPQCQAARKTARKWIEREYDEQFHRLRDYAAEIMASNPNSHVEVECITDDEGKDMFNRFYVCFDNIRRTWMATCRPIIGIDGCFLKNKIKGQLLVALGRDANNGIYPIAWGVVKVENYDNWLWFAKLMKEDFGLNDGDGFILMSDRQKGLIKAVSEELPKIEHRMCVQHIYGNLKKVHGNKTRLKPLLWDLAWSYNETEYLRHLERIFAYDSRVYSDVMRTNPKSWCRAFHKVGNYCIDVDNNPTESFNSSINKAREKPFVAMLEAIRRLAMVRIAKRSVLSHSHTGICTPYVVMFLADEHKLASTAKVSTSTNGTFEVKVSGDSHRVCLKKMTCTC</sequence>
<keyword evidence="3" id="KW-1185">Reference proteome</keyword>